<dbReference type="RefSeq" id="WP_193157528.1">
    <property type="nucleotide sequence ID" value="NZ_CP065217.1"/>
</dbReference>
<dbReference type="InterPro" id="IPR006127">
    <property type="entry name" value="ZnuA-like"/>
</dbReference>
<sequence length="304" mass="34319">MKQLLPARMTRLLSPILLLGCALASLSVPAFAKESVLTSLPVNYWLASDLLKHTEVEVRYLPSPRFSMSRHQAWFEAEQEAVAQAAKDAKAVVTIRSVWPQDPIFPQVRQHNIGVIQIDSAQSLLPRAQSVALVQYQQQVSPYVWLNPANLVTMLGILSDDLQRVFPKWQTQIRHNQREIALAVQQLILTNQQRLMAQDIESVLLLDEALIDFAAGYSLHVQGVQAKSELEWDAQDVAQIRAWIALNPNLWIATTRPVSPKLRELLPEFSHYLQVDAVSRLGSSKSGVTIERWRIKALEQEAAR</sequence>
<dbReference type="InterPro" id="IPR050492">
    <property type="entry name" value="Bact_metal-bind_prot9"/>
</dbReference>
<dbReference type="EMBL" id="CP065217">
    <property type="protein sequence ID" value="QPL53059.1"/>
    <property type="molecule type" value="Genomic_DNA"/>
</dbReference>
<dbReference type="GO" id="GO:0030001">
    <property type="term" value="P:metal ion transport"/>
    <property type="evidence" value="ECO:0007669"/>
    <property type="project" value="InterPro"/>
</dbReference>
<evidence type="ECO:0000256" key="1">
    <source>
        <dbReference type="SAM" id="SignalP"/>
    </source>
</evidence>
<feature type="chain" id="PRO_5042577686" evidence="1">
    <location>
        <begin position="33"/>
        <end position="304"/>
    </location>
</feature>
<dbReference type="Pfam" id="PF01297">
    <property type="entry name" value="ZnuA"/>
    <property type="match status" value="1"/>
</dbReference>
<dbReference type="PANTHER" id="PTHR42953">
    <property type="entry name" value="HIGH-AFFINITY ZINC UPTAKE SYSTEM PROTEIN ZNUA-RELATED"/>
    <property type="match status" value="1"/>
</dbReference>
<gene>
    <name evidence="2" type="ORF">I3X05_13815</name>
</gene>
<dbReference type="GO" id="GO:0046872">
    <property type="term" value="F:metal ion binding"/>
    <property type="evidence" value="ECO:0007669"/>
    <property type="project" value="InterPro"/>
</dbReference>
<evidence type="ECO:0000313" key="3">
    <source>
        <dbReference type="Proteomes" id="UP000594435"/>
    </source>
</evidence>
<protein>
    <submittedName>
        <fullName evidence="2">Metal ABC transporter</fullName>
    </submittedName>
</protein>
<dbReference type="Gene3D" id="3.40.50.1980">
    <property type="entry name" value="Nitrogenase molybdenum iron protein domain"/>
    <property type="match status" value="1"/>
</dbReference>
<accession>A0AAJ4IAL9</accession>
<evidence type="ECO:0000313" key="2">
    <source>
        <dbReference type="EMBL" id="QPL53059.1"/>
    </source>
</evidence>
<proteinExistence type="predicted"/>
<feature type="signal peptide" evidence="1">
    <location>
        <begin position="1"/>
        <end position="32"/>
    </location>
</feature>
<dbReference type="SUPFAM" id="SSF53807">
    <property type="entry name" value="Helical backbone' metal receptor"/>
    <property type="match status" value="1"/>
</dbReference>
<organism evidence="2 3">
    <name type="scientific">Vibrio navarrensis</name>
    <dbReference type="NCBI Taxonomy" id="29495"/>
    <lineage>
        <taxon>Bacteria</taxon>
        <taxon>Pseudomonadati</taxon>
        <taxon>Pseudomonadota</taxon>
        <taxon>Gammaproteobacteria</taxon>
        <taxon>Vibrionales</taxon>
        <taxon>Vibrionaceae</taxon>
        <taxon>Vibrio</taxon>
    </lineage>
</organism>
<dbReference type="AlphaFoldDB" id="A0AAJ4IAL9"/>
<reference evidence="2 3" key="1">
    <citation type="submission" date="2020-11" db="EMBL/GenBank/DDBJ databases">
        <title>Complete and Circularized Genome Assembly of a human isolate of Vibrio navarrensis biotype pommerensis with MiSeq and MinION Sequence Data.</title>
        <authorList>
            <person name="Schwartz K."/>
            <person name="Borowiak M."/>
            <person name="Deneke C."/>
            <person name="Balau V."/>
            <person name="Metelmann C."/>
            <person name="Strauch E."/>
        </authorList>
    </citation>
    <scope>NUCLEOTIDE SEQUENCE [LARGE SCALE GENOMIC DNA]</scope>
    <source>
        <strain evidence="2 3">20-VB00237</strain>
    </source>
</reference>
<name>A0AAJ4IAL9_9VIBR</name>
<keyword evidence="1" id="KW-0732">Signal</keyword>
<dbReference type="Proteomes" id="UP000594435">
    <property type="component" value="Chromosome 1"/>
</dbReference>
<dbReference type="PANTHER" id="PTHR42953:SF4">
    <property type="entry name" value="METAL ABC TRANSPORTER SUBSTRATE-BINDING PROTEIN"/>
    <property type="match status" value="1"/>
</dbReference>